<evidence type="ECO:0000256" key="8">
    <source>
        <dbReference type="ARBA" id="ARBA00037797"/>
    </source>
</evidence>
<feature type="non-terminal residue" evidence="14">
    <location>
        <position position="1"/>
    </location>
</feature>
<dbReference type="PANTHER" id="PTHR10185:SF16">
    <property type="entry name" value="5'-3' EXONUCLEASE PLD3"/>
    <property type="match status" value="1"/>
</dbReference>
<comment type="subcellular location">
    <subcellularLocation>
        <location evidence="9">Early endosome membrane</location>
        <topology evidence="9">Single-pass type II membrane protein</topology>
    </subcellularLocation>
    <subcellularLocation>
        <location evidence="8">Late endosome membrane</location>
        <topology evidence="8">Single-pass type II membrane protein</topology>
    </subcellularLocation>
    <subcellularLocation>
        <location evidence="1">Lysosome lumen</location>
    </subcellularLocation>
</comment>
<organism evidence="14 15">
    <name type="scientific">Staurois parvus</name>
    <dbReference type="NCBI Taxonomy" id="386267"/>
    <lineage>
        <taxon>Eukaryota</taxon>
        <taxon>Metazoa</taxon>
        <taxon>Chordata</taxon>
        <taxon>Craniata</taxon>
        <taxon>Vertebrata</taxon>
        <taxon>Euteleostomi</taxon>
        <taxon>Amphibia</taxon>
        <taxon>Batrachia</taxon>
        <taxon>Anura</taxon>
        <taxon>Neobatrachia</taxon>
        <taxon>Ranoidea</taxon>
        <taxon>Ranidae</taxon>
        <taxon>Staurois</taxon>
    </lineage>
</organism>
<feature type="non-terminal residue" evidence="14">
    <location>
        <position position="204"/>
    </location>
</feature>
<dbReference type="EMBL" id="CATNWA010010747">
    <property type="protein sequence ID" value="CAI9560560.1"/>
    <property type="molecule type" value="Genomic_DNA"/>
</dbReference>
<dbReference type="PROSITE" id="PS50035">
    <property type="entry name" value="PLD"/>
    <property type="match status" value="1"/>
</dbReference>
<keyword evidence="6" id="KW-0269">Exonuclease</keyword>
<evidence type="ECO:0000256" key="3">
    <source>
        <dbReference type="ARBA" id="ARBA00022722"/>
    </source>
</evidence>
<dbReference type="InterPro" id="IPR001736">
    <property type="entry name" value="PLipase_D/transphosphatidylase"/>
</dbReference>
<comment type="catalytic activity">
    <reaction evidence="7">
        <text>Exonucleolytic cleavage in the 5'- to 3'-direction to yield nucleoside 3'-phosphates.</text>
        <dbReference type="EC" id="3.1.16.1"/>
    </reaction>
</comment>
<evidence type="ECO:0000256" key="2">
    <source>
        <dbReference type="ARBA" id="ARBA00008664"/>
    </source>
</evidence>
<evidence type="ECO:0000256" key="7">
    <source>
        <dbReference type="ARBA" id="ARBA00035759"/>
    </source>
</evidence>
<feature type="domain" description="PLD phosphodiesterase" evidence="13">
    <location>
        <begin position="186"/>
        <end position="204"/>
    </location>
</feature>
<dbReference type="PANTHER" id="PTHR10185">
    <property type="entry name" value="PHOSPHOLIPASE D - RELATED"/>
    <property type="match status" value="1"/>
</dbReference>
<comment type="caution">
    <text evidence="14">The sequence shown here is derived from an EMBL/GenBank/DDBJ whole genome shotgun (WGS) entry which is preliminary data.</text>
</comment>
<reference evidence="14" key="1">
    <citation type="submission" date="2023-05" db="EMBL/GenBank/DDBJ databases">
        <authorList>
            <person name="Stuckert A."/>
        </authorList>
    </citation>
    <scope>NUCLEOTIDE SEQUENCE</scope>
</reference>
<protein>
    <recommendedName>
        <fullName evidence="11">5'-3' exonuclease PLD3</fullName>
        <ecNumber evidence="10">3.1.16.1</ecNumber>
    </recommendedName>
    <alternativeName>
        <fullName evidence="12">Phospholipase D3</fullName>
    </alternativeName>
</protein>
<dbReference type="InterPro" id="IPR032803">
    <property type="entry name" value="PLDc_3"/>
</dbReference>
<keyword evidence="3" id="KW-0540">Nuclease</keyword>
<evidence type="ECO:0000256" key="12">
    <source>
        <dbReference type="ARBA" id="ARBA00041681"/>
    </source>
</evidence>
<evidence type="ECO:0000256" key="11">
    <source>
        <dbReference type="ARBA" id="ARBA00039647"/>
    </source>
</evidence>
<name>A0ABN9CK88_9NEOB</name>
<dbReference type="SUPFAM" id="SSF56024">
    <property type="entry name" value="Phospholipase D/nuclease"/>
    <property type="match status" value="1"/>
</dbReference>
<evidence type="ECO:0000256" key="1">
    <source>
        <dbReference type="ARBA" id="ARBA00004227"/>
    </source>
</evidence>
<evidence type="ECO:0000256" key="10">
    <source>
        <dbReference type="ARBA" id="ARBA00039059"/>
    </source>
</evidence>
<evidence type="ECO:0000313" key="14">
    <source>
        <dbReference type="EMBL" id="CAI9560560.1"/>
    </source>
</evidence>
<evidence type="ECO:0000313" key="15">
    <source>
        <dbReference type="Proteomes" id="UP001162483"/>
    </source>
</evidence>
<dbReference type="Gene3D" id="3.30.870.10">
    <property type="entry name" value="Endonuclease Chain A"/>
    <property type="match status" value="1"/>
</dbReference>
<dbReference type="Proteomes" id="UP001162483">
    <property type="component" value="Unassembled WGS sequence"/>
</dbReference>
<dbReference type="InterPro" id="IPR050874">
    <property type="entry name" value="Diverse_PLD-related"/>
</dbReference>
<accession>A0ABN9CK88</accession>
<dbReference type="EC" id="3.1.16.1" evidence="10"/>
<proteinExistence type="inferred from homology"/>
<evidence type="ECO:0000256" key="5">
    <source>
        <dbReference type="ARBA" id="ARBA00022801"/>
    </source>
</evidence>
<comment type="similarity">
    <text evidence="2">Belongs to the phospholipase D family.</text>
</comment>
<evidence type="ECO:0000259" key="13">
    <source>
        <dbReference type="PROSITE" id="PS50035"/>
    </source>
</evidence>
<evidence type="ECO:0000256" key="4">
    <source>
        <dbReference type="ARBA" id="ARBA00022737"/>
    </source>
</evidence>
<evidence type="ECO:0000256" key="9">
    <source>
        <dbReference type="ARBA" id="ARBA00037858"/>
    </source>
</evidence>
<gene>
    <name evidence="14" type="ORF">SPARVUS_LOCUS5280512</name>
</gene>
<keyword evidence="5" id="KW-0378">Hydrolase</keyword>
<dbReference type="Pfam" id="PF13918">
    <property type="entry name" value="PLDc_3"/>
    <property type="match status" value="1"/>
</dbReference>
<evidence type="ECO:0000256" key="6">
    <source>
        <dbReference type="ARBA" id="ARBA00022839"/>
    </source>
</evidence>
<sequence>QVKELGSTVYNCSCLAQDLEKIFDAYWTLGIPNATIPFPWPDKFSTIYNKDTPMEMTVNNTRTLLYLSSSPPPLSAKGRTEDIDAILSVIDNAKRFIYISVMDYTPTEEFSEPKRYWPEIDNHLRKAVYERHVSVRLLISCWANSKPPMFPFLSSLAALNSSKPHYNVEVKIFVVPVSPEQKHIPFSRVNHNKYMVTDEVAYIG</sequence>
<keyword evidence="4" id="KW-0677">Repeat</keyword>
<keyword evidence="15" id="KW-1185">Reference proteome</keyword>